<sequence>MLDGATAAGLLAGAVIDAAVGDPRRGHPVAVFGSRAAALEKRIYRDSRLAGVAYTTICVGAATAAGLLAERVTRSSPIARAAVTAAATWAVLGGTTLGREGMLMARSLEEGDLAAARARLPHLCGRDPSGLDAAELARGTVESIAENTSDAVVAPLVWGAIFGVPGLLGYRAVNTLDAMVGHRSPRYARFGWASARLDDVANYVPARLTALLTAGLAGLAGGSPRRAAAVWIRDGHRHPSPNSGRCEAAFAGALGVRLGGANDYGGRVEHRPELGDGPRPAVADIPRSVRLARAVSYASVGLAVATRLAVAARLARGPALLLQGRARLARGSARLLQRRARWTDRR</sequence>
<evidence type="ECO:0000313" key="10">
    <source>
        <dbReference type="EMBL" id="WUP79381.1"/>
    </source>
</evidence>
<keyword evidence="5 9" id="KW-0169">Cobalamin biosynthesis</keyword>
<comment type="pathway">
    <text evidence="2 9">Cofactor biosynthesis; adenosylcobalamin biosynthesis.</text>
</comment>
<keyword evidence="11" id="KW-1185">Reference proteome</keyword>
<keyword evidence="4 9" id="KW-1003">Cell membrane</keyword>
<evidence type="ECO:0000313" key="11">
    <source>
        <dbReference type="Proteomes" id="UP001432011"/>
    </source>
</evidence>
<evidence type="ECO:0000256" key="1">
    <source>
        <dbReference type="ARBA" id="ARBA00004651"/>
    </source>
</evidence>
<dbReference type="PANTHER" id="PTHR34308">
    <property type="entry name" value="COBALAMIN BIOSYNTHESIS PROTEIN CBIB"/>
    <property type="match status" value="1"/>
</dbReference>
<evidence type="ECO:0000256" key="2">
    <source>
        <dbReference type="ARBA" id="ARBA00004953"/>
    </source>
</evidence>
<keyword evidence="7 9" id="KW-1133">Transmembrane helix</keyword>
<dbReference type="Pfam" id="PF03186">
    <property type="entry name" value="CobD_Cbib"/>
    <property type="match status" value="1"/>
</dbReference>
<name>A0ABZ1T248_9ACTN</name>
<protein>
    <recommendedName>
        <fullName evidence="9">Cobalamin biosynthesis protein CobD</fullName>
    </recommendedName>
</protein>
<comment type="similarity">
    <text evidence="3 9">Belongs to the CobD/CbiB family.</text>
</comment>
<dbReference type="HAMAP" id="MF_00024">
    <property type="entry name" value="CobD_CbiB"/>
    <property type="match status" value="1"/>
</dbReference>
<comment type="function">
    <text evidence="9">Converts cobyric acid to cobinamide by the addition of aminopropanol on the F carboxylic group.</text>
</comment>
<dbReference type="Proteomes" id="UP001432011">
    <property type="component" value="Chromosome"/>
</dbReference>
<dbReference type="EMBL" id="CP108085">
    <property type="protein sequence ID" value="WUP79381.1"/>
    <property type="molecule type" value="Genomic_DNA"/>
</dbReference>
<evidence type="ECO:0000256" key="7">
    <source>
        <dbReference type="ARBA" id="ARBA00022989"/>
    </source>
</evidence>
<evidence type="ECO:0000256" key="9">
    <source>
        <dbReference type="HAMAP-Rule" id="MF_00024"/>
    </source>
</evidence>
<evidence type="ECO:0000256" key="8">
    <source>
        <dbReference type="ARBA" id="ARBA00023136"/>
    </source>
</evidence>
<keyword evidence="8 9" id="KW-0472">Membrane</keyword>
<evidence type="ECO:0000256" key="5">
    <source>
        <dbReference type="ARBA" id="ARBA00022573"/>
    </source>
</evidence>
<dbReference type="InterPro" id="IPR004485">
    <property type="entry name" value="Cobalamin_biosynth_CobD/CbiB"/>
</dbReference>
<evidence type="ECO:0000256" key="4">
    <source>
        <dbReference type="ARBA" id="ARBA00022475"/>
    </source>
</evidence>
<organism evidence="10 11">
    <name type="scientific">Microbispora hainanensis</name>
    <dbReference type="NCBI Taxonomy" id="568844"/>
    <lineage>
        <taxon>Bacteria</taxon>
        <taxon>Bacillati</taxon>
        <taxon>Actinomycetota</taxon>
        <taxon>Actinomycetes</taxon>
        <taxon>Streptosporangiales</taxon>
        <taxon>Streptosporangiaceae</taxon>
        <taxon>Microbispora</taxon>
    </lineage>
</organism>
<proteinExistence type="inferred from homology"/>
<reference evidence="10" key="1">
    <citation type="submission" date="2022-10" db="EMBL/GenBank/DDBJ databases">
        <title>The complete genomes of actinobacterial strains from the NBC collection.</title>
        <authorList>
            <person name="Joergensen T.S."/>
            <person name="Alvarez Arevalo M."/>
            <person name="Sterndorff E.B."/>
            <person name="Faurdal D."/>
            <person name="Vuksanovic O."/>
            <person name="Mourched A.-S."/>
            <person name="Charusanti P."/>
            <person name="Shaw S."/>
            <person name="Blin K."/>
            <person name="Weber T."/>
        </authorList>
    </citation>
    <scope>NUCLEOTIDE SEQUENCE</scope>
    <source>
        <strain evidence="10">NBC_00254</strain>
    </source>
</reference>
<gene>
    <name evidence="9" type="primary">cobD</name>
    <name evidence="10" type="ORF">OG913_38275</name>
</gene>
<comment type="subcellular location">
    <subcellularLocation>
        <location evidence="1 9">Cell membrane</location>
        <topology evidence="1 9">Multi-pass membrane protein</topology>
    </subcellularLocation>
</comment>
<evidence type="ECO:0000256" key="3">
    <source>
        <dbReference type="ARBA" id="ARBA00006263"/>
    </source>
</evidence>
<accession>A0ABZ1T248</accession>
<dbReference type="NCBIfam" id="NF002276">
    <property type="entry name" value="PRK01209.1-4"/>
    <property type="match status" value="1"/>
</dbReference>
<dbReference type="NCBIfam" id="TIGR00380">
    <property type="entry name" value="cobal_cbiB"/>
    <property type="match status" value="1"/>
</dbReference>
<dbReference type="PANTHER" id="PTHR34308:SF1">
    <property type="entry name" value="COBALAMIN BIOSYNTHESIS PROTEIN CBIB"/>
    <property type="match status" value="1"/>
</dbReference>
<evidence type="ECO:0000256" key="6">
    <source>
        <dbReference type="ARBA" id="ARBA00022692"/>
    </source>
</evidence>
<keyword evidence="6 9" id="KW-0812">Transmembrane</keyword>